<evidence type="ECO:0000256" key="2">
    <source>
        <dbReference type="ARBA" id="ARBA00022448"/>
    </source>
</evidence>
<name>A0A2P6NTE6_9EUKA</name>
<feature type="compositionally biased region" description="Polar residues" evidence="9">
    <location>
        <begin position="837"/>
        <end position="849"/>
    </location>
</feature>
<keyword evidence="3" id="KW-0812">Transmembrane</keyword>
<feature type="region of interest" description="Disordered" evidence="9">
    <location>
        <begin position="260"/>
        <end position="379"/>
    </location>
</feature>
<keyword evidence="2" id="KW-0813">Transport</keyword>
<keyword evidence="5" id="KW-1133">Transmembrane helix</keyword>
<gene>
    <name evidence="13" type="ORF">PROFUN_01509</name>
</gene>
<dbReference type="GO" id="GO:0008289">
    <property type="term" value="F:lipid binding"/>
    <property type="evidence" value="ECO:0007669"/>
    <property type="project" value="UniProtKB-KW"/>
</dbReference>
<feature type="compositionally biased region" description="Polar residues" evidence="9">
    <location>
        <begin position="336"/>
        <end position="347"/>
    </location>
</feature>
<dbReference type="PROSITE" id="PS51847">
    <property type="entry name" value="SMP"/>
    <property type="match status" value="1"/>
</dbReference>
<organism evidence="13 14">
    <name type="scientific">Planoprotostelium fungivorum</name>
    <dbReference type="NCBI Taxonomy" id="1890364"/>
    <lineage>
        <taxon>Eukaryota</taxon>
        <taxon>Amoebozoa</taxon>
        <taxon>Evosea</taxon>
        <taxon>Variosea</taxon>
        <taxon>Cavosteliida</taxon>
        <taxon>Cavosteliaceae</taxon>
        <taxon>Planoprotostelium</taxon>
    </lineage>
</organism>
<evidence type="ECO:0000259" key="11">
    <source>
        <dbReference type="PROSITE" id="PS50003"/>
    </source>
</evidence>
<dbReference type="Pfam" id="PF10296">
    <property type="entry name" value="MMM1"/>
    <property type="match status" value="1"/>
</dbReference>
<evidence type="ECO:0000256" key="7">
    <source>
        <dbReference type="ARBA" id="ARBA00023121"/>
    </source>
</evidence>
<dbReference type="InterPro" id="IPR011993">
    <property type="entry name" value="PH-like_dom_sf"/>
</dbReference>
<keyword evidence="4" id="KW-0256">Endoplasmic reticulum</keyword>
<dbReference type="InterPro" id="IPR019411">
    <property type="entry name" value="MMM1_dom"/>
</dbReference>
<dbReference type="STRING" id="1890364.A0A2P6NTE6"/>
<evidence type="ECO:0000259" key="12">
    <source>
        <dbReference type="PROSITE" id="PS51847"/>
    </source>
</evidence>
<keyword evidence="14" id="KW-1185">Reference proteome</keyword>
<sequence>MGFFLFFFVWLLGVVSGLAGLYFGAVFVIKHKISVVESLVHPSNPDNNVYLAPPDDSDSLDKKDASRMNNSSSTDSEPLPTSEAPPEALAALAAIPLDGPLAEKKKKDLRVTDPLAAAIRNRRRGGGSVNQIDETYRSGWLKIRGSLNVWWNRWVVLKPGKLIYYQSEKKEDCFGIVVLNECAIEQKVVDKKGFCFMLYHPHKKTIYSDKGLKGETLKSAKFPGNSSECIIRASDEGDGQLWMDLIQKAIQSSNDVAMTTISESSAPSPLASSTSVPSYRHSSFIPGGLPRDEDISGKISVGMMPPPLPPKPSVMSDSQKISTPAPSEVPTEMKRSNSAGSLQTKSSFTEEETEEPILHPISSTLSLSGNLSDTDHDDLTSSVTTDKTFEDEDLMSSKNSFTAPALPQQSSSIPVPIMPDRVHASATAKSAPPTPVKPSSAPVASAPPSAPPPPTLLRDATVVTATLPDTTATVNVVVPTTIVEIPGDYPISQSVPHPRKEGWLEAKTLKGWRSFFFTLRSGLLTFFDNDKQAIDCVGLVDLEDCSVHSVGENGFQILSNHRRGNVFIANTTDPIEGGIGQNSFVCGISLRTEDKNDNSNLVQEWIRLIEEEIPKCKRSSPLLLPRIPVFQGEKCHWFNLALSQIFQKHLQPSTGLQFKFKAVLMKKFSRIKKPDYLGEINIEDIHLGDDMFHFGEVSCIRTEHGELVGEADVVYNGKFHLKLSTHLQMLGVTVPVNISVRLEHLSGRALLYTSTEVSSRFTISFIELPSMRFDVQLQVGQRTRLDINKFFSPAADFLQTMLKKLMYRNTVAPNRVTFTLPVPGKKFSVNTIQLTSRSKPVKNQANAGETQGEEKQPANG</sequence>
<feature type="compositionally biased region" description="Polar residues" evidence="9">
    <location>
        <begin position="315"/>
        <end position="325"/>
    </location>
</feature>
<dbReference type="OrthoDB" id="26740at2759"/>
<protein>
    <submittedName>
        <fullName evidence="13">Oxysterol-binding protein-related protein 8-like</fullName>
    </submittedName>
</protein>
<feature type="domain" description="PH" evidence="11">
    <location>
        <begin position="134"/>
        <end position="251"/>
    </location>
</feature>
<evidence type="ECO:0000256" key="6">
    <source>
        <dbReference type="ARBA" id="ARBA00023055"/>
    </source>
</evidence>
<dbReference type="Gene3D" id="2.30.29.30">
    <property type="entry name" value="Pleckstrin-homology domain (PH domain)/Phosphotyrosine-binding domain (PTB)"/>
    <property type="match status" value="2"/>
</dbReference>
<dbReference type="Pfam" id="PF00169">
    <property type="entry name" value="PH"/>
    <property type="match status" value="1"/>
</dbReference>
<keyword evidence="10" id="KW-0732">Signal</keyword>
<evidence type="ECO:0000256" key="3">
    <source>
        <dbReference type="ARBA" id="ARBA00022692"/>
    </source>
</evidence>
<feature type="region of interest" description="Disordered" evidence="9">
    <location>
        <begin position="837"/>
        <end position="860"/>
    </location>
</feature>
<feature type="compositionally biased region" description="Low complexity" evidence="9">
    <location>
        <begin position="424"/>
        <end position="447"/>
    </location>
</feature>
<evidence type="ECO:0000256" key="10">
    <source>
        <dbReference type="SAM" id="SignalP"/>
    </source>
</evidence>
<dbReference type="Proteomes" id="UP000241769">
    <property type="component" value="Unassembled WGS sequence"/>
</dbReference>
<comment type="subcellular location">
    <subcellularLocation>
        <location evidence="1">Endoplasmic reticulum membrane</location>
    </subcellularLocation>
</comment>
<evidence type="ECO:0000313" key="13">
    <source>
        <dbReference type="EMBL" id="PRP87247.1"/>
    </source>
</evidence>
<feature type="compositionally biased region" description="Low complexity" evidence="9">
    <location>
        <begin position="262"/>
        <end position="278"/>
    </location>
</feature>
<keyword evidence="6" id="KW-0445">Lipid transport</keyword>
<dbReference type="InterPro" id="IPR001849">
    <property type="entry name" value="PH_domain"/>
</dbReference>
<dbReference type="SUPFAM" id="SSF50729">
    <property type="entry name" value="PH domain-like"/>
    <property type="match status" value="2"/>
</dbReference>
<feature type="compositionally biased region" description="Polar residues" evidence="9">
    <location>
        <begin position="67"/>
        <end position="76"/>
    </location>
</feature>
<evidence type="ECO:0000256" key="8">
    <source>
        <dbReference type="ARBA" id="ARBA00023136"/>
    </source>
</evidence>
<dbReference type="PANTHER" id="PTHR13466:SF0">
    <property type="entry name" value="SMP-LTD DOMAIN-CONTAINING PROTEIN"/>
    <property type="match status" value="1"/>
</dbReference>
<keyword evidence="7" id="KW-0446">Lipid-binding</keyword>
<feature type="chain" id="PRO_5015202009" evidence="10">
    <location>
        <begin position="18"/>
        <end position="860"/>
    </location>
</feature>
<dbReference type="InParanoid" id="A0A2P6NTE6"/>
<evidence type="ECO:0000256" key="9">
    <source>
        <dbReference type="SAM" id="MobiDB-lite"/>
    </source>
</evidence>
<feature type="signal peptide" evidence="10">
    <location>
        <begin position="1"/>
        <end position="17"/>
    </location>
</feature>
<dbReference type="CDD" id="cd00821">
    <property type="entry name" value="PH"/>
    <property type="match status" value="1"/>
</dbReference>
<dbReference type="PANTHER" id="PTHR13466">
    <property type="entry name" value="TEX2 PROTEIN-RELATED"/>
    <property type="match status" value="1"/>
</dbReference>
<comment type="caution">
    <text evidence="13">The sequence shown here is derived from an EMBL/GenBank/DDBJ whole genome shotgun (WGS) entry which is preliminary data.</text>
</comment>
<feature type="domain" description="SMP-LTD" evidence="12">
    <location>
        <begin position="631"/>
        <end position="821"/>
    </location>
</feature>
<evidence type="ECO:0000256" key="1">
    <source>
        <dbReference type="ARBA" id="ARBA00004586"/>
    </source>
</evidence>
<feature type="domain" description="PH" evidence="11">
    <location>
        <begin position="497"/>
        <end position="614"/>
    </location>
</feature>
<feature type="compositionally biased region" description="Polar residues" evidence="9">
    <location>
        <begin position="361"/>
        <end position="371"/>
    </location>
</feature>
<feature type="region of interest" description="Disordered" evidence="9">
    <location>
        <begin position="424"/>
        <end position="457"/>
    </location>
</feature>
<feature type="region of interest" description="Disordered" evidence="9">
    <location>
        <begin position="46"/>
        <end position="83"/>
    </location>
</feature>
<dbReference type="PROSITE" id="PS50003">
    <property type="entry name" value="PH_DOMAIN"/>
    <property type="match status" value="2"/>
</dbReference>
<dbReference type="AlphaFoldDB" id="A0A2P6NTE6"/>
<keyword evidence="8" id="KW-0472">Membrane</keyword>
<evidence type="ECO:0000313" key="14">
    <source>
        <dbReference type="Proteomes" id="UP000241769"/>
    </source>
</evidence>
<dbReference type="InterPro" id="IPR031468">
    <property type="entry name" value="SMP_LBD"/>
</dbReference>
<dbReference type="EMBL" id="MDYQ01000021">
    <property type="protein sequence ID" value="PRP87247.1"/>
    <property type="molecule type" value="Genomic_DNA"/>
</dbReference>
<evidence type="ECO:0000256" key="5">
    <source>
        <dbReference type="ARBA" id="ARBA00022989"/>
    </source>
</evidence>
<dbReference type="GO" id="GO:0006869">
    <property type="term" value="P:lipid transport"/>
    <property type="evidence" value="ECO:0007669"/>
    <property type="project" value="UniProtKB-KW"/>
</dbReference>
<dbReference type="SMART" id="SM00233">
    <property type="entry name" value="PH"/>
    <property type="match status" value="2"/>
</dbReference>
<accession>A0A2P6NTE6</accession>
<dbReference type="GO" id="GO:0005789">
    <property type="term" value="C:endoplasmic reticulum membrane"/>
    <property type="evidence" value="ECO:0007669"/>
    <property type="project" value="UniProtKB-SubCell"/>
</dbReference>
<proteinExistence type="predicted"/>
<reference evidence="13 14" key="1">
    <citation type="journal article" date="2018" name="Genome Biol. Evol.">
        <title>Multiple Roots of Fruiting Body Formation in Amoebozoa.</title>
        <authorList>
            <person name="Hillmann F."/>
            <person name="Forbes G."/>
            <person name="Novohradska S."/>
            <person name="Ferling I."/>
            <person name="Riege K."/>
            <person name="Groth M."/>
            <person name="Westermann M."/>
            <person name="Marz M."/>
            <person name="Spaller T."/>
            <person name="Winckler T."/>
            <person name="Schaap P."/>
            <person name="Glockner G."/>
        </authorList>
    </citation>
    <scope>NUCLEOTIDE SEQUENCE [LARGE SCALE GENOMIC DNA]</scope>
    <source>
        <strain evidence="13 14">Jena</strain>
    </source>
</reference>
<evidence type="ECO:0000256" key="4">
    <source>
        <dbReference type="ARBA" id="ARBA00022824"/>
    </source>
</evidence>